<name>Q25363_DOROP</name>
<dbReference type="InterPro" id="IPR050213">
    <property type="entry name" value="GST_superfamily"/>
</dbReference>
<dbReference type="Gene3D" id="1.20.1050.10">
    <property type="match status" value="1"/>
</dbReference>
<protein>
    <submittedName>
        <fullName evidence="6">S-crystallin</fullName>
    </submittedName>
</protein>
<dbReference type="SUPFAM" id="SSF52833">
    <property type="entry name" value="Thioredoxin-like"/>
    <property type="match status" value="1"/>
</dbReference>
<dbReference type="InterPro" id="IPR004046">
    <property type="entry name" value="GST_C"/>
</dbReference>
<accession>Q25363</accession>
<evidence type="ECO:0000259" key="4">
    <source>
        <dbReference type="PROSITE" id="PS50404"/>
    </source>
</evidence>
<dbReference type="CDD" id="cd03192">
    <property type="entry name" value="GST_C_Sigma_like"/>
    <property type="match status" value="1"/>
</dbReference>
<proteinExistence type="evidence at transcript level"/>
<dbReference type="EMBL" id="U19295">
    <property type="protein sequence ID" value="AAA97546.1"/>
    <property type="molecule type" value="mRNA"/>
</dbReference>
<comment type="similarity">
    <text evidence="1">Belongs to the GST superfamily.</text>
</comment>
<reference evidence="6" key="1">
    <citation type="journal article" date="1995" name="J. Mol. Evol.">
        <title>Glutathione S-transferase and S-crystallins of cephalopods: evolution from active enzyme to lens-refractive proteins.</title>
        <authorList>
            <person name="Tomarev S.I."/>
            <person name="Chung S."/>
            <person name="Piatigorsky J."/>
        </authorList>
    </citation>
    <scope>NUCLEOTIDE SEQUENCE</scope>
    <source>
        <tissue evidence="6">Lens</tissue>
    </source>
</reference>
<dbReference type="SFLD" id="SFLDS00019">
    <property type="entry name" value="Glutathione_Transferase_(cytos"/>
    <property type="match status" value="1"/>
</dbReference>
<dbReference type="AlphaFoldDB" id="Q25363"/>
<dbReference type="GO" id="GO:0006749">
    <property type="term" value="P:glutathione metabolic process"/>
    <property type="evidence" value="ECO:0007669"/>
    <property type="project" value="TreeGrafter"/>
</dbReference>
<evidence type="ECO:0000313" key="6">
    <source>
        <dbReference type="EMBL" id="AAA97546.1"/>
    </source>
</evidence>
<dbReference type="CDD" id="cd03039">
    <property type="entry name" value="GST_N_Sigma_like"/>
    <property type="match status" value="1"/>
</dbReference>
<dbReference type="PANTHER" id="PTHR11571:SF150">
    <property type="entry name" value="GLUTATHIONE S-TRANSFERASE"/>
    <property type="match status" value="1"/>
</dbReference>
<dbReference type="GO" id="GO:0004364">
    <property type="term" value="F:glutathione transferase activity"/>
    <property type="evidence" value="ECO:0007669"/>
    <property type="project" value="TreeGrafter"/>
</dbReference>
<sequence length="232" mass="27361">MPNYTLYYFNGRGRAEILRMMFAAANVKYMDKRFEFNEWDKYRKDMPSMCVPVLEMDGGNKMPETMAIARYLAREFGFYGKSNMDMMRCDYIADCFYEIMHDYMRYYHWKNGRFRFNMEGSGSGSGMNSPTGSSGDNNSNFDTYLQWRFMNTCSRVLPFLERSLEMQNGGKSFFMGDQMMWCDMMCYCALEGPFMENQSMLSKFPKLMALRTRIAGHPKISGYLKSRTNTNW</sequence>
<dbReference type="PROSITE" id="PS50405">
    <property type="entry name" value="GST_CTER"/>
    <property type="match status" value="1"/>
</dbReference>
<dbReference type="PRINTS" id="PR01269">
    <property type="entry name" value="SCRYSTALLIN"/>
</dbReference>
<evidence type="ECO:0000259" key="5">
    <source>
        <dbReference type="PROSITE" id="PS50405"/>
    </source>
</evidence>
<dbReference type="InterPro" id="IPR004045">
    <property type="entry name" value="Glutathione_S-Trfase_N"/>
</dbReference>
<dbReference type="GO" id="GO:0005212">
    <property type="term" value="F:structural constituent of eye lens"/>
    <property type="evidence" value="ECO:0007669"/>
    <property type="project" value="UniProtKB-KW"/>
</dbReference>
<dbReference type="PANTHER" id="PTHR11571">
    <property type="entry name" value="GLUTATHIONE S-TRANSFERASE"/>
    <property type="match status" value="1"/>
</dbReference>
<dbReference type="SUPFAM" id="SSF47616">
    <property type="entry name" value="GST C-terminal domain-like"/>
    <property type="match status" value="1"/>
</dbReference>
<comment type="function">
    <text evidence="3">S-crystallins are structural components of squids and octopi eye lens. Contains relatively little if any GST activity.</text>
</comment>
<dbReference type="PROSITE" id="PS50404">
    <property type="entry name" value="GST_NTER"/>
    <property type="match status" value="1"/>
</dbReference>
<dbReference type="Pfam" id="PF14497">
    <property type="entry name" value="GST_C_3"/>
    <property type="match status" value="1"/>
</dbReference>
<evidence type="ECO:0000256" key="1">
    <source>
        <dbReference type="ARBA" id="ARBA00007409"/>
    </source>
</evidence>
<dbReference type="InterPro" id="IPR010987">
    <property type="entry name" value="Glutathione-S-Trfase_C-like"/>
</dbReference>
<dbReference type="Pfam" id="PF02798">
    <property type="entry name" value="GST_N"/>
    <property type="match status" value="1"/>
</dbReference>
<feature type="domain" description="GST N-terminal" evidence="4">
    <location>
        <begin position="2"/>
        <end position="80"/>
    </location>
</feature>
<dbReference type="FunFam" id="3.40.30.10:FF:000258">
    <property type="entry name" value="Glutathione S-transferase"/>
    <property type="match status" value="1"/>
</dbReference>
<dbReference type="InterPro" id="IPR003083">
    <property type="entry name" value="S-crystallin"/>
</dbReference>
<organism evidence="6">
    <name type="scientific">Doryteuthis opalescens</name>
    <name type="common">California market squid</name>
    <name type="synonym">Loligo opalescens</name>
    <dbReference type="NCBI Taxonomy" id="1051066"/>
    <lineage>
        <taxon>Eukaryota</taxon>
        <taxon>Metazoa</taxon>
        <taxon>Spiralia</taxon>
        <taxon>Lophotrochozoa</taxon>
        <taxon>Mollusca</taxon>
        <taxon>Cephalopoda</taxon>
        <taxon>Coleoidea</taxon>
        <taxon>Decapodiformes</taxon>
        <taxon>Myopsida</taxon>
        <taxon>Loliginidae</taxon>
        <taxon>Doryteuthis</taxon>
    </lineage>
</organism>
<feature type="domain" description="GST C-terminal" evidence="5">
    <location>
        <begin position="82"/>
        <end position="232"/>
    </location>
</feature>
<dbReference type="InterPro" id="IPR040079">
    <property type="entry name" value="Glutathione_S-Trfase"/>
</dbReference>
<evidence type="ECO:0000256" key="3">
    <source>
        <dbReference type="ARBA" id="ARBA00049616"/>
    </source>
</evidence>
<evidence type="ECO:0000256" key="2">
    <source>
        <dbReference type="ARBA" id="ARBA00022613"/>
    </source>
</evidence>
<dbReference type="Gene3D" id="3.40.30.10">
    <property type="entry name" value="Glutaredoxin"/>
    <property type="match status" value="1"/>
</dbReference>
<dbReference type="SFLD" id="SFLDG00363">
    <property type="entry name" value="AMPS_(cytGST):_Alpha-__Mu-__Pi"/>
    <property type="match status" value="1"/>
</dbReference>
<dbReference type="InterPro" id="IPR036249">
    <property type="entry name" value="Thioredoxin-like_sf"/>
</dbReference>
<keyword evidence="2" id="KW-0273">Eye lens protein</keyword>
<dbReference type="InterPro" id="IPR036282">
    <property type="entry name" value="Glutathione-S-Trfase_C_sf"/>
</dbReference>